<organism evidence="2 3">
    <name type="scientific">Pelomicrobium methylotrophicum</name>
    <dbReference type="NCBI Taxonomy" id="2602750"/>
    <lineage>
        <taxon>Bacteria</taxon>
        <taxon>Pseudomonadati</taxon>
        <taxon>Pseudomonadota</taxon>
        <taxon>Hydrogenophilia</taxon>
        <taxon>Hydrogenophilia incertae sedis</taxon>
        <taxon>Pelomicrobium</taxon>
    </lineage>
</organism>
<dbReference type="EMBL" id="VPFL01000006">
    <property type="protein sequence ID" value="TXF12407.1"/>
    <property type="molecule type" value="Genomic_DNA"/>
</dbReference>
<dbReference type="GO" id="GO:0055085">
    <property type="term" value="P:transmembrane transport"/>
    <property type="evidence" value="ECO:0007669"/>
    <property type="project" value="TreeGrafter"/>
</dbReference>
<dbReference type="RefSeq" id="WP_147799275.1">
    <property type="nucleotide sequence ID" value="NZ_VPFL01000006.1"/>
</dbReference>
<dbReference type="PANTHER" id="PTHR36920">
    <property type="match status" value="1"/>
</dbReference>
<dbReference type="Gene3D" id="2.40.160.20">
    <property type="match status" value="1"/>
</dbReference>
<dbReference type="GO" id="GO:0019867">
    <property type="term" value="C:outer membrane"/>
    <property type="evidence" value="ECO:0007669"/>
    <property type="project" value="InterPro"/>
</dbReference>
<sequence length="195" mass="20915">MNKRWSLSIVAALLAASTTSADAGAGDWLGRVRLLSINPDVDSSLPGLDVSSEVAPEVDVSYFLTNHLALELVATDRKFNVSLNGAPLGSVKVLPPTLLLQYHFTPGQPFSPYVGAGINYTRFHDVNLASPLSLDKESWGAALQVGFDVALNERFSFNLDLKKVFIKTDVNSAGAPLTDLKIDPWIIGAGVGMKF</sequence>
<protein>
    <submittedName>
        <fullName evidence="2">OmpW family protein</fullName>
    </submittedName>
</protein>
<dbReference type="SUPFAM" id="SSF56925">
    <property type="entry name" value="OMPA-like"/>
    <property type="match status" value="1"/>
</dbReference>
<dbReference type="Proteomes" id="UP000321201">
    <property type="component" value="Unassembled WGS sequence"/>
</dbReference>
<evidence type="ECO:0000313" key="2">
    <source>
        <dbReference type="EMBL" id="TXF12407.1"/>
    </source>
</evidence>
<dbReference type="AlphaFoldDB" id="A0A5C7EVM8"/>
<proteinExistence type="predicted"/>
<accession>A0A5C7EVM8</accession>
<keyword evidence="1" id="KW-0732">Signal</keyword>
<dbReference type="InterPro" id="IPR005618">
    <property type="entry name" value="OMPW"/>
</dbReference>
<feature type="signal peptide" evidence="1">
    <location>
        <begin position="1"/>
        <end position="23"/>
    </location>
</feature>
<feature type="chain" id="PRO_5022907971" evidence="1">
    <location>
        <begin position="24"/>
        <end position="195"/>
    </location>
</feature>
<gene>
    <name evidence="2" type="ORF">FR698_05980</name>
</gene>
<reference evidence="2 3" key="1">
    <citation type="submission" date="2019-08" db="EMBL/GenBank/DDBJ databases">
        <title>Pelomicrobium methylotrophicum gen. nov., sp. nov. a moderately thermophilic, facultatively anaerobic, lithoautotrophic and methylotrophic bacterium isolated from a terrestrial mud volcano.</title>
        <authorList>
            <person name="Slobodkina G.B."/>
            <person name="Merkel A.Y."/>
            <person name="Slobodkin A.I."/>
        </authorList>
    </citation>
    <scope>NUCLEOTIDE SEQUENCE [LARGE SCALE GENOMIC DNA]</scope>
    <source>
        <strain evidence="2 3">SM250</strain>
    </source>
</reference>
<name>A0A5C7EVM8_9PROT</name>
<dbReference type="PANTHER" id="PTHR36920:SF1">
    <property type="entry name" value="OUTER MEMBRANE PROTEIN W"/>
    <property type="match status" value="1"/>
</dbReference>
<dbReference type="OrthoDB" id="9807574at2"/>
<keyword evidence="3" id="KW-1185">Reference proteome</keyword>
<dbReference type="Pfam" id="PF03922">
    <property type="entry name" value="OmpW"/>
    <property type="match status" value="1"/>
</dbReference>
<dbReference type="InterPro" id="IPR011250">
    <property type="entry name" value="OMP/PagP_B-barrel"/>
</dbReference>
<evidence type="ECO:0000256" key="1">
    <source>
        <dbReference type="SAM" id="SignalP"/>
    </source>
</evidence>
<dbReference type="FunCoup" id="A0A5C7EVM8">
    <property type="interactions" value="57"/>
</dbReference>
<dbReference type="InParanoid" id="A0A5C7EVM8"/>
<evidence type="ECO:0000313" key="3">
    <source>
        <dbReference type="Proteomes" id="UP000321201"/>
    </source>
</evidence>
<comment type="caution">
    <text evidence="2">The sequence shown here is derived from an EMBL/GenBank/DDBJ whole genome shotgun (WGS) entry which is preliminary data.</text>
</comment>